<dbReference type="STRING" id="113562.SAMN04489716_4621"/>
<dbReference type="InterPro" id="IPR001087">
    <property type="entry name" value="GDSL"/>
</dbReference>
<evidence type="ECO:0000313" key="1">
    <source>
        <dbReference type="EMBL" id="SDT57708.1"/>
    </source>
</evidence>
<sequence length="426" mass="44789">MLTRSICGYTFRDMRRRSLLGAASPLLLIDSGPPPRPRWIHTWTAAPQLTERHNLPPEPFTALVDTTLRQTVRVSLGGRRVRVRFSNAFGTGALPITVAAVALPAGGRAGAAGIVPGSCRPLTFSGRRDVIVPAGAQTVSDPVDLPLSPRSNLTITVHLRAGPEQPAITSHPGSRTTSWLATGDQHAAVELPGAVAADHWYLISGVEVLATGASALVVLGDSLTDGRGSTTNGNDRWPDLLADRWRDPRLAILNQAAAGNRVLRDGLGPNALARLDRDVLALGGAAHLLVFEGVNDLGTTAASEAAQRRVTGDLIAAYRQIALRAQACGLRTSGATLTPFGGNIYDDPAGVRETARQSVNSAIRGGLFESYADFDAAVRDPSAPWRLRPAFDVGDHLNLNPAGHAALAAAVPTRLAGVTAGPPTWR</sequence>
<dbReference type="PANTHER" id="PTHR43784">
    <property type="entry name" value="GDSL-LIKE LIPASE/ACYLHYDROLASE, PUTATIVE (AFU_ORTHOLOGUE AFUA_2G00820)-RELATED"/>
    <property type="match status" value="1"/>
</dbReference>
<gene>
    <name evidence="1" type="ORF">SAMN04489716_4621</name>
</gene>
<dbReference type="Gene3D" id="3.40.50.1110">
    <property type="entry name" value="SGNH hydrolase"/>
    <property type="match status" value="1"/>
</dbReference>
<evidence type="ECO:0000313" key="2">
    <source>
        <dbReference type="Proteomes" id="UP000198688"/>
    </source>
</evidence>
<dbReference type="Pfam" id="PF00657">
    <property type="entry name" value="Lipase_GDSL"/>
    <property type="match status" value="1"/>
</dbReference>
<accession>A0A1H2BHP6</accession>
<reference evidence="1 2" key="1">
    <citation type="submission" date="2016-10" db="EMBL/GenBank/DDBJ databases">
        <authorList>
            <person name="de Groot N.N."/>
        </authorList>
    </citation>
    <scope>NUCLEOTIDE SEQUENCE [LARGE SCALE GENOMIC DNA]</scope>
    <source>
        <strain evidence="1 2">DSM 43941</strain>
    </source>
</reference>
<proteinExistence type="predicted"/>
<keyword evidence="2" id="KW-1185">Reference proteome</keyword>
<dbReference type="EMBL" id="LT629758">
    <property type="protein sequence ID" value="SDT57708.1"/>
    <property type="molecule type" value="Genomic_DNA"/>
</dbReference>
<dbReference type="AlphaFoldDB" id="A0A1H2BHP6"/>
<dbReference type="Proteomes" id="UP000198688">
    <property type="component" value="Chromosome I"/>
</dbReference>
<protein>
    <submittedName>
        <fullName evidence="1">Lysophospholipase L1</fullName>
    </submittedName>
</protein>
<dbReference type="InterPro" id="IPR053140">
    <property type="entry name" value="GDSL_Rv0518-like"/>
</dbReference>
<dbReference type="InterPro" id="IPR036514">
    <property type="entry name" value="SGNH_hydro_sf"/>
</dbReference>
<dbReference type="PANTHER" id="PTHR43784:SF2">
    <property type="entry name" value="GDSL-LIKE LIPASE_ACYLHYDROLASE, PUTATIVE (AFU_ORTHOLOGUE AFUA_2G00820)-RELATED"/>
    <property type="match status" value="1"/>
</dbReference>
<dbReference type="SUPFAM" id="SSF52266">
    <property type="entry name" value="SGNH hydrolase"/>
    <property type="match status" value="1"/>
</dbReference>
<dbReference type="GO" id="GO:0016788">
    <property type="term" value="F:hydrolase activity, acting on ester bonds"/>
    <property type="evidence" value="ECO:0007669"/>
    <property type="project" value="InterPro"/>
</dbReference>
<organism evidence="1 2">
    <name type="scientific">Actinoplanes derwentensis</name>
    <dbReference type="NCBI Taxonomy" id="113562"/>
    <lineage>
        <taxon>Bacteria</taxon>
        <taxon>Bacillati</taxon>
        <taxon>Actinomycetota</taxon>
        <taxon>Actinomycetes</taxon>
        <taxon>Micromonosporales</taxon>
        <taxon>Micromonosporaceae</taxon>
        <taxon>Actinoplanes</taxon>
    </lineage>
</organism>
<name>A0A1H2BHP6_9ACTN</name>